<reference evidence="5" key="1">
    <citation type="submission" date="2021-01" db="UniProtKB">
        <authorList>
            <consortium name="EnsemblPlants"/>
        </authorList>
    </citation>
    <scope>IDENTIFICATION</scope>
</reference>
<evidence type="ECO:0000256" key="1">
    <source>
        <dbReference type="ARBA" id="ARBA00022574"/>
    </source>
</evidence>
<feature type="region of interest" description="Disordered" evidence="4">
    <location>
        <begin position="1"/>
        <end position="111"/>
    </location>
</feature>
<organism evidence="5 6">
    <name type="scientific">Kalanchoe fedtschenkoi</name>
    <name type="common">Lavender scallops</name>
    <name type="synonym">South American air plant</name>
    <dbReference type="NCBI Taxonomy" id="63787"/>
    <lineage>
        <taxon>Eukaryota</taxon>
        <taxon>Viridiplantae</taxon>
        <taxon>Streptophyta</taxon>
        <taxon>Embryophyta</taxon>
        <taxon>Tracheophyta</taxon>
        <taxon>Spermatophyta</taxon>
        <taxon>Magnoliopsida</taxon>
        <taxon>eudicotyledons</taxon>
        <taxon>Gunneridae</taxon>
        <taxon>Pentapetalae</taxon>
        <taxon>Saxifragales</taxon>
        <taxon>Crassulaceae</taxon>
        <taxon>Kalanchoe</taxon>
    </lineage>
</organism>
<dbReference type="EnsemblPlants" id="Kaladp0020s0136.1.v1.1">
    <property type="protein sequence ID" value="Kaladp0020s0136.1.v1.1.CDS.1"/>
    <property type="gene ID" value="Kaladp0020s0136.v1.1"/>
</dbReference>
<dbReference type="SUPFAM" id="SSF50978">
    <property type="entry name" value="WD40 repeat-like"/>
    <property type="match status" value="1"/>
</dbReference>
<dbReference type="PANTHER" id="PTHR22844:SF370">
    <property type="entry name" value="OS12G0594000 PROTEIN"/>
    <property type="match status" value="1"/>
</dbReference>
<dbReference type="CDD" id="cd00200">
    <property type="entry name" value="WD40"/>
    <property type="match status" value="1"/>
</dbReference>
<keyword evidence="1 3" id="KW-0853">WD repeat</keyword>
<proteinExistence type="predicted"/>
<name>A0A7N0T3C4_KALFE</name>
<feature type="repeat" description="WD" evidence="3">
    <location>
        <begin position="243"/>
        <end position="284"/>
    </location>
</feature>
<evidence type="ECO:0000256" key="4">
    <source>
        <dbReference type="SAM" id="MobiDB-lite"/>
    </source>
</evidence>
<dbReference type="OMA" id="FWEGKNN"/>
<feature type="repeat" description="WD" evidence="3">
    <location>
        <begin position="285"/>
        <end position="315"/>
    </location>
</feature>
<dbReference type="InterPro" id="IPR036322">
    <property type="entry name" value="WD40_repeat_dom_sf"/>
</dbReference>
<evidence type="ECO:0000313" key="5">
    <source>
        <dbReference type="EnsemblPlants" id="Kaladp0020s0136.1.v1.1.CDS.1"/>
    </source>
</evidence>
<protein>
    <submittedName>
        <fullName evidence="5">Uncharacterized protein</fullName>
    </submittedName>
</protein>
<sequence>MPLLAEEMKMRSYEKRGGSAAGPGPATSSCTAAEQQQRRRSGGGKHSTDGMLHHNSSSRFDSVSCDVSDYSGSRRSDSSLLPTFHHNRQSSKNPTEHNILSPPAVSPYKSSPWTRAASMDEAGLRRNGLIGSILREEGHVYSLAAAGDLLFTGSDSKNIRVWKGMKEFSGFKSGSGLVKAIVISGEKIFTGHQDGKIRVWRAGGKDPSVYKRVGSLPNFKEFVKKSFNPKNYVEVRRHRNVLRIRHYDAVSCMSLDEVQGLLYSGSWDRTLKVWRVSDSKCVDSVNAHDDAVNAVVAGFGSLVFTGSADGTVKAWRREFDLVNGKTILTHSLQQVLLKQENAVTALAANLTEGWLYGGASDGMVNFWECGSKKLSHGGVLRGHKLAVLCMEAAGALVFSGGADKSICVWRRGDGGVHTCLSVLSGHTGPVKCLAAREDEDESGKVCKSWVVYSGSLDKTVKVWRVSEQSPDLKKMHLV</sequence>
<evidence type="ECO:0000256" key="3">
    <source>
        <dbReference type="PROSITE-ProRule" id="PRU00221"/>
    </source>
</evidence>
<keyword evidence="6" id="KW-1185">Reference proteome</keyword>
<dbReference type="PROSITE" id="PS50082">
    <property type="entry name" value="WD_REPEATS_2"/>
    <property type="match status" value="2"/>
</dbReference>
<dbReference type="InterPro" id="IPR020472">
    <property type="entry name" value="WD40_PAC1"/>
</dbReference>
<dbReference type="AlphaFoldDB" id="A0A7N0T3C4"/>
<evidence type="ECO:0000256" key="2">
    <source>
        <dbReference type="ARBA" id="ARBA00022737"/>
    </source>
</evidence>
<dbReference type="Gramene" id="Kaladp0020s0136.1.v1.1">
    <property type="protein sequence ID" value="Kaladp0020s0136.1.v1.1.CDS.1"/>
    <property type="gene ID" value="Kaladp0020s0136.v1.1"/>
</dbReference>
<evidence type="ECO:0000313" key="6">
    <source>
        <dbReference type="Proteomes" id="UP000594263"/>
    </source>
</evidence>
<dbReference type="InterPro" id="IPR045182">
    <property type="entry name" value="JINGUBANG-like"/>
</dbReference>
<dbReference type="PRINTS" id="PR00320">
    <property type="entry name" value="GPROTEINBRPT"/>
</dbReference>
<keyword evidence="2" id="KW-0677">Repeat</keyword>
<feature type="compositionally biased region" description="Basic and acidic residues" evidence="4">
    <location>
        <begin position="1"/>
        <end position="17"/>
    </location>
</feature>
<dbReference type="PANTHER" id="PTHR22844">
    <property type="entry name" value="F-BOX AND WD40 DOMAIN PROTEIN"/>
    <property type="match status" value="1"/>
</dbReference>
<dbReference type="Gene3D" id="2.130.10.10">
    <property type="entry name" value="YVTN repeat-like/Quinoprotein amine dehydrogenase"/>
    <property type="match status" value="2"/>
</dbReference>
<dbReference type="SMART" id="SM00320">
    <property type="entry name" value="WD40"/>
    <property type="match status" value="7"/>
</dbReference>
<dbReference type="InterPro" id="IPR015943">
    <property type="entry name" value="WD40/YVTN_repeat-like_dom_sf"/>
</dbReference>
<dbReference type="Proteomes" id="UP000594263">
    <property type="component" value="Unplaced"/>
</dbReference>
<dbReference type="InterPro" id="IPR001680">
    <property type="entry name" value="WD40_rpt"/>
</dbReference>
<dbReference type="FunFam" id="2.130.10.10:FF:000775">
    <property type="entry name" value="BnaA09g28200D protein"/>
    <property type="match status" value="1"/>
</dbReference>
<dbReference type="Pfam" id="PF00400">
    <property type="entry name" value="WD40"/>
    <property type="match status" value="5"/>
</dbReference>
<accession>A0A7N0T3C4</accession>